<organism evidence="2 3">
    <name type="scientific">Luteibacter yeojuensis</name>
    <dbReference type="NCBI Taxonomy" id="345309"/>
    <lineage>
        <taxon>Bacteria</taxon>
        <taxon>Pseudomonadati</taxon>
        <taxon>Pseudomonadota</taxon>
        <taxon>Gammaproteobacteria</taxon>
        <taxon>Lysobacterales</taxon>
        <taxon>Rhodanobacteraceae</taxon>
        <taxon>Luteibacter</taxon>
    </lineage>
</organism>
<dbReference type="Pfam" id="PF12146">
    <property type="entry name" value="Hydrolase_4"/>
    <property type="match status" value="1"/>
</dbReference>
<dbReference type="AlphaFoldDB" id="A0A0F3KX56"/>
<dbReference type="RefSeq" id="WP_045828965.1">
    <property type="nucleotide sequence ID" value="NZ_JZRB01000014.1"/>
</dbReference>
<evidence type="ECO:0000313" key="3">
    <source>
        <dbReference type="Proteomes" id="UP000033651"/>
    </source>
</evidence>
<dbReference type="PATRIC" id="fig|345309.4.peg.659"/>
<feature type="domain" description="Serine aminopeptidase S33" evidence="1">
    <location>
        <begin position="51"/>
        <end position="202"/>
    </location>
</feature>
<gene>
    <name evidence="2" type="ORF">VI08_07275</name>
</gene>
<dbReference type="SUPFAM" id="SSF53474">
    <property type="entry name" value="alpha/beta-Hydrolases"/>
    <property type="match status" value="1"/>
</dbReference>
<comment type="caution">
    <text evidence="2">The sequence shown here is derived from an EMBL/GenBank/DDBJ whole genome shotgun (WGS) entry which is preliminary data.</text>
</comment>
<evidence type="ECO:0000259" key="1">
    <source>
        <dbReference type="Pfam" id="PF12146"/>
    </source>
</evidence>
<dbReference type="InterPro" id="IPR022742">
    <property type="entry name" value="Hydrolase_4"/>
</dbReference>
<dbReference type="Proteomes" id="UP000033651">
    <property type="component" value="Unassembled WGS sequence"/>
</dbReference>
<reference evidence="2 3" key="1">
    <citation type="submission" date="2015-03" db="EMBL/GenBank/DDBJ databases">
        <title>Draft genome sequence of Luteibacter yeojuensis strain SU11.</title>
        <authorList>
            <person name="Sulaiman J."/>
            <person name="Priya K."/>
            <person name="Chan K.-G."/>
        </authorList>
    </citation>
    <scope>NUCLEOTIDE SEQUENCE [LARGE SCALE GENOMIC DNA]</scope>
    <source>
        <strain evidence="2 3">SU11</strain>
    </source>
</reference>
<dbReference type="Gene3D" id="3.40.50.1820">
    <property type="entry name" value="alpha/beta hydrolase"/>
    <property type="match status" value="1"/>
</dbReference>
<dbReference type="EMBL" id="JZRB01000014">
    <property type="protein sequence ID" value="KJV35855.1"/>
    <property type="molecule type" value="Genomic_DNA"/>
</dbReference>
<dbReference type="InterPro" id="IPR029058">
    <property type="entry name" value="AB_hydrolase_fold"/>
</dbReference>
<sequence>MELVLIPGMDGTGRLFAPFLAAMGDTLPIQVLPYAGRGAVGYDRLADELAPLLPSSPFVLLGESFAGPLAILLAARKPPGLLGLVLAATFARSPRPWARCLSPMLPLVSMTRAWAHASLPFLIGNRAPAQLKRTYIDAVSGIGNAALRMRLSATLDVDVSAQLARVGVPVLCIRASRDIVVPRAASRHIAAVQPDATVAVVDGPHGILQANPVEAAARVRAFASDVSG</sequence>
<protein>
    <recommendedName>
        <fullName evidence="1">Serine aminopeptidase S33 domain-containing protein</fullName>
    </recommendedName>
</protein>
<accession>A0A0F3KX56</accession>
<keyword evidence="3" id="KW-1185">Reference proteome</keyword>
<evidence type="ECO:0000313" key="2">
    <source>
        <dbReference type="EMBL" id="KJV35855.1"/>
    </source>
</evidence>
<name>A0A0F3KX56_9GAMM</name>
<proteinExistence type="predicted"/>